<dbReference type="GO" id="GO:0003735">
    <property type="term" value="F:structural constituent of ribosome"/>
    <property type="evidence" value="ECO:0007669"/>
    <property type="project" value="InterPro"/>
</dbReference>
<dbReference type="PANTHER" id="PTHR15892:SF2">
    <property type="entry name" value="LARGE RIBOSOMAL SUBUNIT PROTEIN UL30M"/>
    <property type="match status" value="1"/>
</dbReference>
<evidence type="ECO:0000256" key="1">
    <source>
        <dbReference type="ARBA" id="ARBA00007594"/>
    </source>
</evidence>
<dbReference type="GO" id="GO:0006412">
    <property type="term" value="P:translation"/>
    <property type="evidence" value="ECO:0007669"/>
    <property type="project" value="InterPro"/>
</dbReference>
<keyword evidence="8" id="KW-1185">Reference proteome</keyword>
<feature type="compositionally biased region" description="Basic and acidic residues" evidence="5">
    <location>
        <begin position="87"/>
        <end position="100"/>
    </location>
</feature>
<dbReference type="EMBL" id="RWJN01000268">
    <property type="protein sequence ID" value="TCD63896.1"/>
    <property type="molecule type" value="Genomic_DNA"/>
</dbReference>
<evidence type="ECO:0000259" key="6">
    <source>
        <dbReference type="Pfam" id="PF00327"/>
    </source>
</evidence>
<dbReference type="PANTHER" id="PTHR15892">
    <property type="entry name" value="MITOCHONDRIAL RIBOSOMAL PROTEIN L30"/>
    <property type="match status" value="1"/>
</dbReference>
<protein>
    <recommendedName>
        <fullName evidence="4">Large ribosomal subunit protein uL30m</fullName>
    </recommendedName>
</protein>
<comment type="caution">
    <text evidence="7">The sequence shown here is derived from an EMBL/GenBank/DDBJ whole genome shotgun (WGS) entry which is preliminary data.</text>
</comment>
<evidence type="ECO:0000256" key="4">
    <source>
        <dbReference type="ARBA" id="ARBA00035281"/>
    </source>
</evidence>
<accession>A0A4R0RAQ9</accession>
<proteinExistence type="inferred from homology"/>
<feature type="region of interest" description="Disordered" evidence="5">
    <location>
        <begin position="87"/>
        <end position="116"/>
    </location>
</feature>
<keyword evidence="2" id="KW-0689">Ribosomal protein</keyword>
<comment type="similarity">
    <text evidence="1">Belongs to the universal ribosomal protein uL30 family.</text>
</comment>
<gene>
    <name evidence="7" type="ORF">EIP91_004805</name>
</gene>
<organism evidence="7 8">
    <name type="scientific">Steccherinum ochraceum</name>
    <dbReference type="NCBI Taxonomy" id="92696"/>
    <lineage>
        <taxon>Eukaryota</taxon>
        <taxon>Fungi</taxon>
        <taxon>Dikarya</taxon>
        <taxon>Basidiomycota</taxon>
        <taxon>Agaricomycotina</taxon>
        <taxon>Agaricomycetes</taxon>
        <taxon>Polyporales</taxon>
        <taxon>Steccherinaceae</taxon>
        <taxon>Steccherinum</taxon>
    </lineage>
</organism>
<evidence type="ECO:0000313" key="7">
    <source>
        <dbReference type="EMBL" id="TCD63896.1"/>
    </source>
</evidence>
<dbReference type="Gene3D" id="3.30.1390.20">
    <property type="entry name" value="Ribosomal protein L30, ferredoxin-like fold domain"/>
    <property type="match status" value="1"/>
</dbReference>
<dbReference type="InterPro" id="IPR016082">
    <property type="entry name" value="Ribosomal_uL30_ferredoxin-like"/>
</dbReference>
<dbReference type="InterPro" id="IPR036919">
    <property type="entry name" value="Ribo_uL30_ferredoxin-like_sf"/>
</dbReference>
<dbReference type="Pfam" id="PF00327">
    <property type="entry name" value="Ribosomal_L30"/>
    <property type="match status" value="1"/>
</dbReference>
<dbReference type="STRING" id="92696.A0A4R0RAQ9"/>
<dbReference type="Proteomes" id="UP000292702">
    <property type="component" value="Unassembled WGS sequence"/>
</dbReference>
<evidence type="ECO:0000256" key="5">
    <source>
        <dbReference type="SAM" id="MobiDB-lite"/>
    </source>
</evidence>
<dbReference type="GO" id="GO:0005739">
    <property type="term" value="C:mitochondrion"/>
    <property type="evidence" value="ECO:0007669"/>
    <property type="project" value="TreeGrafter"/>
</dbReference>
<sequence>MLTARRCISTSSLRLVVPTSVSAPKTYYKITLQRSAIALPSRIKDTLTSLGIHRRLQTVYHPHNQINAGKILAVKELVTIENVAAEEVRSKTEQRQERRPPRGFIVKGNKVEQQEL</sequence>
<reference evidence="7 8" key="1">
    <citation type="submission" date="2018-11" db="EMBL/GenBank/DDBJ databases">
        <title>Genome assembly of Steccherinum ochraceum LE-BIN_3174, the white-rot fungus of the Steccherinaceae family (The Residual Polyporoid clade, Polyporales, Basidiomycota).</title>
        <authorList>
            <person name="Fedorova T.V."/>
            <person name="Glazunova O.A."/>
            <person name="Landesman E.O."/>
            <person name="Moiseenko K.V."/>
            <person name="Psurtseva N.V."/>
            <person name="Savinova O.S."/>
            <person name="Shakhova N.V."/>
            <person name="Tyazhelova T.V."/>
            <person name="Vasina D.V."/>
        </authorList>
    </citation>
    <scope>NUCLEOTIDE SEQUENCE [LARGE SCALE GENOMIC DNA]</scope>
    <source>
        <strain evidence="7 8">LE-BIN_3174</strain>
    </source>
</reference>
<keyword evidence="3" id="KW-0687">Ribonucleoprotein</keyword>
<evidence type="ECO:0000256" key="3">
    <source>
        <dbReference type="ARBA" id="ARBA00023274"/>
    </source>
</evidence>
<evidence type="ECO:0000256" key="2">
    <source>
        <dbReference type="ARBA" id="ARBA00022980"/>
    </source>
</evidence>
<dbReference type="SUPFAM" id="SSF55129">
    <property type="entry name" value="Ribosomal protein L30p/L7e"/>
    <property type="match status" value="1"/>
</dbReference>
<dbReference type="AlphaFoldDB" id="A0A4R0RAQ9"/>
<dbReference type="GO" id="GO:0015934">
    <property type="term" value="C:large ribosomal subunit"/>
    <property type="evidence" value="ECO:0007669"/>
    <property type="project" value="InterPro"/>
</dbReference>
<feature type="domain" description="Large ribosomal subunit protein uL30-like ferredoxin-like fold" evidence="6">
    <location>
        <begin position="28"/>
        <end position="78"/>
    </location>
</feature>
<dbReference type="InterPro" id="IPR005996">
    <property type="entry name" value="Ribosomal_uL30_bac-type"/>
</dbReference>
<dbReference type="OrthoDB" id="509901at2759"/>
<name>A0A4R0RAQ9_9APHY</name>
<evidence type="ECO:0000313" key="8">
    <source>
        <dbReference type="Proteomes" id="UP000292702"/>
    </source>
</evidence>